<dbReference type="SUPFAM" id="SSF53335">
    <property type="entry name" value="S-adenosyl-L-methionine-dependent methyltransferases"/>
    <property type="match status" value="1"/>
</dbReference>
<dbReference type="InterPro" id="IPR053188">
    <property type="entry name" value="FkbM_Methyltransferase"/>
</dbReference>
<name>A0A7X0ET09_9PSED</name>
<feature type="coiled-coil region" evidence="1">
    <location>
        <begin position="227"/>
        <end position="289"/>
    </location>
</feature>
<feature type="coiled-coil region" evidence="1">
    <location>
        <begin position="332"/>
        <end position="363"/>
    </location>
</feature>
<proteinExistence type="predicted"/>
<dbReference type="Proteomes" id="UP000557193">
    <property type="component" value="Unassembled WGS sequence"/>
</dbReference>
<dbReference type="GO" id="GO:0008171">
    <property type="term" value="F:O-methyltransferase activity"/>
    <property type="evidence" value="ECO:0007669"/>
    <property type="project" value="TreeGrafter"/>
</dbReference>
<evidence type="ECO:0000259" key="2">
    <source>
        <dbReference type="Pfam" id="PF05050"/>
    </source>
</evidence>
<dbReference type="EMBL" id="JACHLL010000006">
    <property type="protein sequence ID" value="MBB6342873.1"/>
    <property type="molecule type" value="Genomic_DNA"/>
</dbReference>
<dbReference type="Gene3D" id="3.40.50.150">
    <property type="entry name" value="Vaccinia Virus protein VP39"/>
    <property type="match status" value="1"/>
</dbReference>
<keyword evidence="3" id="KW-0489">Methyltransferase</keyword>
<dbReference type="RefSeq" id="WP_184684700.1">
    <property type="nucleotide sequence ID" value="NZ_JACHLL010000006.1"/>
</dbReference>
<accession>A0A7X0ET09</accession>
<dbReference type="PANTHER" id="PTHR36973">
    <property type="entry name" value="SLL1456 PROTEIN-RELATED"/>
    <property type="match status" value="1"/>
</dbReference>
<comment type="caution">
    <text evidence="3">The sequence shown here is derived from an EMBL/GenBank/DDBJ whole genome shotgun (WGS) entry which is preliminary data.</text>
</comment>
<keyword evidence="1" id="KW-0175">Coiled coil</keyword>
<dbReference type="NCBIfam" id="TIGR01444">
    <property type="entry name" value="fkbM_fam"/>
    <property type="match status" value="1"/>
</dbReference>
<dbReference type="PANTHER" id="PTHR36973:SF4">
    <property type="entry name" value="NODULATION PROTEIN"/>
    <property type="match status" value="1"/>
</dbReference>
<dbReference type="GO" id="GO:0032259">
    <property type="term" value="P:methylation"/>
    <property type="evidence" value="ECO:0007669"/>
    <property type="project" value="UniProtKB-KW"/>
</dbReference>
<dbReference type="InterPro" id="IPR006342">
    <property type="entry name" value="FkbM_mtfrase"/>
</dbReference>
<gene>
    <name evidence="3" type="ORF">HNP49_003061</name>
</gene>
<reference evidence="3 4" key="1">
    <citation type="submission" date="2020-08" db="EMBL/GenBank/DDBJ databases">
        <title>Functional genomics of gut bacteria from endangered species of beetles.</title>
        <authorList>
            <person name="Carlos-Shanley C."/>
        </authorList>
    </citation>
    <scope>NUCLEOTIDE SEQUENCE [LARGE SCALE GENOMIC DNA]</scope>
    <source>
        <strain evidence="3 4">S00202</strain>
    </source>
</reference>
<protein>
    <submittedName>
        <fullName evidence="3">FkbM family methyltransferase</fullName>
    </submittedName>
</protein>
<dbReference type="InterPro" id="IPR029063">
    <property type="entry name" value="SAM-dependent_MTases_sf"/>
</dbReference>
<keyword evidence="4" id="KW-1185">Reference proteome</keyword>
<sequence>MMISYAQNFEDVILERIFKNIDSGFYVDVGACHPIYDSVTYHFYLKGWNGINVEPQPKLYSKLKEIRKRDTNLQACVGAAIGSQTLYITHDVGTSTLNQTIAENYRKQQNIAQEITVELITLNQIWSEHIGHRRVDFMKIDVEGFEKEVLSGADFSVVAPSILVIEATLPNSQHPCHEQWEYLILEYYEFIYFDGLNRFYSRKGAPAGDGTLLAPPNLFDRFKTYSQVMLEQANESLDSENQEMKKQVQAGLEQLANKDEALNDASNAYADLQTENRNLHQQLELASTSILHSQAEFADSQHAYELLQKAYAKKEEDLLKALDTLGTKDAALQDATAAYQSLQKELNLQIDALKARITQKETQDELGKVMSYCESLINQIQQKDHALADAAEAYLILKEEFDRKVRELRELHESITKPEQPHNQ</sequence>
<evidence type="ECO:0000256" key="1">
    <source>
        <dbReference type="SAM" id="Coils"/>
    </source>
</evidence>
<feature type="domain" description="Methyltransferase FkbM" evidence="2">
    <location>
        <begin position="28"/>
        <end position="174"/>
    </location>
</feature>
<organism evidence="3 4">
    <name type="scientific">Pseudomonas fluvialis</name>
    <dbReference type="NCBI Taxonomy" id="1793966"/>
    <lineage>
        <taxon>Bacteria</taxon>
        <taxon>Pseudomonadati</taxon>
        <taxon>Pseudomonadota</taxon>
        <taxon>Gammaproteobacteria</taxon>
        <taxon>Pseudomonadales</taxon>
        <taxon>Pseudomonadaceae</taxon>
        <taxon>Pseudomonas</taxon>
    </lineage>
</organism>
<dbReference type="AlphaFoldDB" id="A0A7X0ET09"/>
<keyword evidence="3" id="KW-0808">Transferase</keyword>
<evidence type="ECO:0000313" key="4">
    <source>
        <dbReference type="Proteomes" id="UP000557193"/>
    </source>
</evidence>
<dbReference type="Pfam" id="PF05050">
    <property type="entry name" value="Methyltransf_21"/>
    <property type="match status" value="1"/>
</dbReference>
<evidence type="ECO:0000313" key="3">
    <source>
        <dbReference type="EMBL" id="MBB6342873.1"/>
    </source>
</evidence>